<evidence type="ECO:0008006" key="7">
    <source>
        <dbReference type="Google" id="ProtNLM"/>
    </source>
</evidence>
<dbReference type="Proteomes" id="UP000652761">
    <property type="component" value="Unassembled WGS sequence"/>
</dbReference>
<evidence type="ECO:0000259" key="4">
    <source>
        <dbReference type="Pfam" id="PF24160"/>
    </source>
</evidence>
<feature type="domain" description="Root UVB sensitive protein C-terminal" evidence="4">
    <location>
        <begin position="425"/>
        <end position="558"/>
    </location>
</feature>
<feature type="region of interest" description="Disordered" evidence="2">
    <location>
        <begin position="1"/>
        <end position="50"/>
    </location>
</feature>
<name>A0A843UQ36_COLES</name>
<dbReference type="InterPro" id="IPR006968">
    <property type="entry name" value="RUS_fam"/>
</dbReference>
<comment type="similarity">
    <text evidence="1">Belongs to the RUS1 family.</text>
</comment>
<feature type="non-terminal residue" evidence="5">
    <location>
        <position position="610"/>
    </location>
</feature>
<dbReference type="InterPro" id="IPR055412">
    <property type="entry name" value="UVB_sens_C"/>
</dbReference>
<dbReference type="PANTHER" id="PTHR12770:SF27">
    <property type="entry name" value="PROTEIN ROOT UVB SENSITIVE 5"/>
    <property type="match status" value="1"/>
</dbReference>
<dbReference type="Pfam" id="PF04884">
    <property type="entry name" value="UVB_sens_prot"/>
    <property type="match status" value="1"/>
</dbReference>
<dbReference type="OrthoDB" id="364779at2759"/>
<feature type="domain" description="Protein root UVB sensitive/RUS" evidence="3">
    <location>
        <begin position="176"/>
        <end position="416"/>
    </location>
</feature>
<sequence>SWGLLTASHSDRLRQPSSTTAAAPGRHPTPFKRGGRSTATQRPPLDPGGRRRRVVAGWQRYGLSDGGVMAVGVGSLQSPFLPPTPRKHATCAHRGGWWYHPRRPTCLCSAGGPTADGAEQRGGEGGAPERVLLVERYDNGTAKRFIVDDGFSRLRTCWDEATDGQEKVATSSADLSWLPDVLKNFILPAGFPGSVSDDYLEYMLLQFPTNVTGWVCHTLVTSSLLKAVGIGSFSGTSAAASAAAIRWVSKDGLGAIGRLFVGGRFGNLFDDDPKLWRMYADFIGSAGSIFDLSTQLYPAYFLPLASLGNLTKAIARGLKDPSFRVIQTHFAISGNLGEVAAKEEVWEVVAQLLGLAFGILILDIPGMERSYSILTFTWLTVRLMHLWLRYQSLSVLRFSTINLKRARVLVKSHISNSIVPGYVVCNREEDILSWEYLLRPSITFGVSFEQLIGWNCSSQMIQTILKMYSKETYILYVDTDQPGEPKFLVSFKVGATGLSVLRSVWQAYWLHSHWGRGSDHALEKLEESLAALSGEGGFPDFLEKMERSGWDTNAIHLRVPKGPLLDDAAAAEHRVSSSPRHRQRRPSPVISAVAGRYLALAPASPSGKKI</sequence>
<accession>A0A843UQ36</accession>
<organism evidence="5 6">
    <name type="scientific">Colocasia esculenta</name>
    <name type="common">Wild taro</name>
    <name type="synonym">Arum esculentum</name>
    <dbReference type="NCBI Taxonomy" id="4460"/>
    <lineage>
        <taxon>Eukaryota</taxon>
        <taxon>Viridiplantae</taxon>
        <taxon>Streptophyta</taxon>
        <taxon>Embryophyta</taxon>
        <taxon>Tracheophyta</taxon>
        <taxon>Spermatophyta</taxon>
        <taxon>Magnoliopsida</taxon>
        <taxon>Liliopsida</taxon>
        <taxon>Araceae</taxon>
        <taxon>Aroideae</taxon>
        <taxon>Colocasieae</taxon>
        <taxon>Colocasia</taxon>
    </lineage>
</organism>
<evidence type="ECO:0000256" key="1">
    <source>
        <dbReference type="ARBA" id="ARBA00007558"/>
    </source>
</evidence>
<reference evidence="5" key="1">
    <citation type="submission" date="2017-07" db="EMBL/GenBank/DDBJ databases">
        <title>Taro Niue Genome Assembly and Annotation.</title>
        <authorList>
            <person name="Atibalentja N."/>
            <person name="Keating K."/>
            <person name="Fields C.J."/>
        </authorList>
    </citation>
    <scope>NUCLEOTIDE SEQUENCE</scope>
    <source>
        <strain evidence="5">Niue_2</strain>
        <tissue evidence="5">Leaf</tissue>
    </source>
</reference>
<keyword evidence="6" id="KW-1185">Reference proteome</keyword>
<dbReference type="AlphaFoldDB" id="A0A843UQ36"/>
<evidence type="ECO:0000313" key="5">
    <source>
        <dbReference type="EMBL" id="MQL83880.1"/>
    </source>
</evidence>
<evidence type="ECO:0000259" key="3">
    <source>
        <dbReference type="Pfam" id="PF04884"/>
    </source>
</evidence>
<dbReference type="InterPro" id="IPR054549">
    <property type="entry name" value="UVB_sens_RUS_dom"/>
</dbReference>
<dbReference type="EMBL" id="NMUH01000723">
    <property type="protein sequence ID" value="MQL83880.1"/>
    <property type="molecule type" value="Genomic_DNA"/>
</dbReference>
<dbReference type="Pfam" id="PF24160">
    <property type="entry name" value="UVB_sens_C"/>
    <property type="match status" value="1"/>
</dbReference>
<comment type="caution">
    <text evidence="5">The sequence shown here is derived from an EMBL/GenBank/DDBJ whole genome shotgun (WGS) entry which is preliminary data.</text>
</comment>
<dbReference type="PANTHER" id="PTHR12770">
    <property type="entry name" value="RUS1 FAMILY PROTEIN C16ORF58"/>
    <property type="match status" value="1"/>
</dbReference>
<proteinExistence type="inferred from homology"/>
<protein>
    <recommendedName>
        <fullName evidence="7">Protein root UVB sensitive 5</fullName>
    </recommendedName>
</protein>
<evidence type="ECO:0000313" key="6">
    <source>
        <dbReference type="Proteomes" id="UP000652761"/>
    </source>
</evidence>
<gene>
    <name evidence="5" type="ORF">Taro_016372</name>
</gene>
<evidence type="ECO:0000256" key="2">
    <source>
        <dbReference type="SAM" id="MobiDB-lite"/>
    </source>
</evidence>